<dbReference type="PROSITE" id="PS51318">
    <property type="entry name" value="TAT"/>
    <property type="match status" value="1"/>
</dbReference>
<dbReference type="PANTHER" id="PTHR42941">
    <property type="entry name" value="SLL1037 PROTEIN"/>
    <property type="match status" value="1"/>
</dbReference>
<dbReference type="InterPro" id="IPR006311">
    <property type="entry name" value="TAT_signal"/>
</dbReference>
<comment type="caution">
    <text evidence="1">The sequence shown here is derived from an EMBL/GenBank/DDBJ whole genome shotgun (WGS) entry which is preliminary data.</text>
</comment>
<dbReference type="RefSeq" id="WP_149080864.1">
    <property type="nucleotide sequence ID" value="NZ_VTAW01000007.1"/>
</dbReference>
<dbReference type="PROSITE" id="PS51257">
    <property type="entry name" value="PROKAR_LIPOPROTEIN"/>
    <property type="match status" value="1"/>
</dbReference>
<evidence type="ECO:0000313" key="1">
    <source>
        <dbReference type="EMBL" id="TYT62577.1"/>
    </source>
</evidence>
<dbReference type="InterPro" id="IPR011852">
    <property type="entry name" value="TRAP_TAXI"/>
</dbReference>
<dbReference type="Pfam" id="PF16868">
    <property type="entry name" value="NMT1_3"/>
    <property type="match status" value="1"/>
</dbReference>
<dbReference type="EMBL" id="VTAW01000007">
    <property type="protein sequence ID" value="TYT62577.1"/>
    <property type="molecule type" value="Genomic_DNA"/>
</dbReference>
<sequence>MPPVSRRSFLASGSVVGAGLVAGCLGGDDDSVHLQVDTAAEGASHYNMSAPWVELLPDHSEDPALNATVSSSDGSVANMRALDDGEIDVGTSVDQIGHLAYNGQGPFDGNEIDIRCIMRGELVPQYYVVQADSDIDSIWDLDGRSVTPGPEGGGTTGQHEALMDQYGLETDDVYLSYGEGGRALRDGDVDAWFVFHGSDAINAFATDGDELELLEFDDEAMEGLQEVFPWTVEADVTPDMLENYEETTGVMGTHGYWMTTPEMDDDVVYELCRVVTSNPEPIRDSNVNSEEFGLEFAHYDFGVPYHDAAIEFFEDEGVL</sequence>
<accession>A0A5D5ANT1</accession>
<dbReference type="SUPFAM" id="SSF53850">
    <property type="entry name" value="Periplasmic binding protein-like II"/>
    <property type="match status" value="1"/>
</dbReference>
<gene>
    <name evidence="1" type="ORF">FYC77_07360</name>
</gene>
<dbReference type="AlphaFoldDB" id="A0A5D5ANT1"/>
<protein>
    <submittedName>
        <fullName evidence="1">TAXI family TRAP transporter solute-binding subunit</fullName>
    </submittedName>
</protein>
<dbReference type="NCBIfam" id="TIGR02122">
    <property type="entry name" value="TRAP_TAXI"/>
    <property type="match status" value="1"/>
</dbReference>
<name>A0A5D5ANT1_9EURY</name>
<proteinExistence type="predicted"/>
<dbReference type="Gene3D" id="3.40.190.10">
    <property type="entry name" value="Periplasmic binding protein-like II"/>
    <property type="match status" value="2"/>
</dbReference>
<evidence type="ECO:0000313" key="2">
    <source>
        <dbReference type="Proteomes" id="UP000324104"/>
    </source>
</evidence>
<dbReference type="Proteomes" id="UP000324104">
    <property type="component" value="Unassembled WGS sequence"/>
</dbReference>
<keyword evidence="2" id="KW-1185">Reference proteome</keyword>
<organism evidence="1 2">
    <name type="scientific">Natrialba swarupiae</name>
    <dbReference type="NCBI Taxonomy" id="2448032"/>
    <lineage>
        <taxon>Archaea</taxon>
        <taxon>Methanobacteriati</taxon>
        <taxon>Methanobacteriota</taxon>
        <taxon>Stenosarchaea group</taxon>
        <taxon>Halobacteria</taxon>
        <taxon>Halobacteriales</taxon>
        <taxon>Natrialbaceae</taxon>
        <taxon>Natrialba</taxon>
    </lineage>
</organism>
<dbReference type="PANTHER" id="PTHR42941:SF1">
    <property type="entry name" value="SLL1037 PROTEIN"/>
    <property type="match status" value="1"/>
</dbReference>
<reference evidence="1 2" key="1">
    <citation type="submission" date="2019-08" db="EMBL/GenBank/DDBJ databases">
        <title>Archaea genome.</title>
        <authorList>
            <person name="Kajale S."/>
            <person name="Shouche Y."/>
            <person name="Deshpande N."/>
            <person name="Sharma A."/>
        </authorList>
    </citation>
    <scope>NUCLEOTIDE SEQUENCE [LARGE SCALE GENOMIC DNA]</scope>
    <source>
        <strain evidence="1 2">ESP3B_9</strain>
    </source>
</reference>